<dbReference type="Pfam" id="PF06013">
    <property type="entry name" value="WXG100"/>
    <property type="match status" value="1"/>
</dbReference>
<dbReference type="AlphaFoldDB" id="A0A917AIR2"/>
<gene>
    <name evidence="2" type="ORF">GCM10007140_01940</name>
</gene>
<dbReference type="Gene3D" id="1.10.287.1060">
    <property type="entry name" value="ESAT-6-like"/>
    <property type="match status" value="1"/>
</dbReference>
<dbReference type="InterPro" id="IPR036689">
    <property type="entry name" value="ESAT-6-like_sf"/>
</dbReference>
<evidence type="ECO:0000313" key="3">
    <source>
        <dbReference type="Proteomes" id="UP000605259"/>
    </source>
</evidence>
<dbReference type="Proteomes" id="UP000605259">
    <property type="component" value="Unassembled WGS sequence"/>
</dbReference>
<name>A0A917AIR2_9BACI</name>
<sequence>MAGQIRVSPAELEVRAKRYGQGSEQITSVLTQLQSLQDQLATEWEGRAFEGFQQQWDQLRPKVQNFAELLMAIQHQLEQTAGAMREHDEALSRNFGFK</sequence>
<reference evidence="2" key="1">
    <citation type="journal article" date="2014" name="Int. J. Syst. Evol. Microbiol.">
        <title>Complete genome sequence of Corynebacterium casei LMG S-19264T (=DSM 44701T), isolated from a smear-ripened cheese.</title>
        <authorList>
            <consortium name="US DOE Joint Genome Institute (JGI-PGF)"/>
            <person name="Walter F."/>
            <person name="Albersmeier A."/>
            <person name="Kalinowski J."/>
            <person name="Ruckert C."/>
        </authorList>
    </citation>
    <scope>NUCLEOTIDE SEQUENCE</scope>
    <source>
        <strain evidence="2">CGMCC 1.12698</strain>
    </source>
</reference>
<reference evidence="2" key="2">
    <citation type="submission" date="2020-09" db="EMBL/GenBank/DDBJ databases">
        <authorList>
            <person name="Sun Q."/>
            <person name="Zhou Y."/>
        </authorList>
    </citation>
    <scope>NUCLEOTIDE SEQUENCE</scope>
    <source>
        <strain evidence="2">CGMCC 1.12698</strain>
    </source>
</reference>
<dbReference type="NCBIfam" id="TIGR03930">
    <property type="entry name" value="WXG100_ESAT6"/>
    <property type="match status" value="1"/>
</dbReference>
<comment type="similarity">
    <text evidence="1">Belongs to the WXG100 family.</text>
</comment>
<dbReference type="SUPFAM" id="SSF140453">
    <property type="entry name" value="EsxAB dimer-like"/>
    <property type="match status" value="1"/>
</dbReference>
<keyword evidence="3" id="KW-1185">Reference proteome</keyword>
<protein>
    <recommendedName>
        <fullName evidence="1">ESAT-6-like protein</fullName>
    </recommendedName>
</protein>
<dbReference type="EMBL" id="BMFK01000001">
    <property type="protein sequence ID" value="GGE55234.1"/>
    <property type="molecule type" value="Genomic_DNA"/>
</dbReference>
<evidence type="ECO:0000313" key="2">
    <source>
        <dbReference type="EMBL" id="GGE55234.1"/>
    </source>
</evidence>
<dbReference type="InterPro" id="IPR010310">
    <property type="entry name" value="T7SS_ESAT-6-like"/>
</dbReference>
<dbReference type="RefSeq" id="WP_188386590.1">
    <property type="nucleotide sequence ID" value="NZ_BMFK01000001.1"/>
</dbReference>
<evidence type="ECO:0000256" key="1">
    <source>
        <dbReference type="RuleBase" id="RU362001"/>
    </source>
</evidence>
<proteinExistence type="inferred from homology"/>
<accession>A0A917AIR2</accession>
<comment type="caution">
    <text evidence="2">The sequence shown here is derived from an EMBL/GenBank/DDBJ whole genome shotgun (WGS) entry which is preliminary data.</text>
</comment>
<organism evidence="2 3">
    <name type="scientific">Priestia taiwanensis</name>
    <dbReference type="NCBI Taxonomy" id="1347902"/>
    <lineage>
        <taxon>Bacteria</taxon>
        <taxon>Bacillati</taxon>
        <taxon>Bacillota</taxon>
        <taxon>Bacilli</taxon>
        <taxon>Bacillales</taxon>
        <taxon>Bacillaceae</taxon>
        <taxon>Priestia</taxon>
    </lineage>
</organism>